<dbReference type="Proteomes" id="UP000061432">
    <property type="component" value="Chromosome"/>
</dbReference>
<dbReference type="GO" id="GO:0016787">
    <property type="term" value="F:hydrolase activity"/>
    <property type="evidence" value="ECO:0007669"/>
    <property type="project" value="UniProtKB-KW"/>
</dbReference>
<dbReference type="GO" id="GO:0046872">
    <property type="term" value="F:metal ion binding"/>
    <property type="evidence" value="ECO:0007669"/>
    <property type="project" value="UniProtKB-KW"/>
</dbReference>
<dbReference type="PANTHER" id="PTHR46193:SF10">
    <property type="entry name" value="6-PHOSPHOGLUCONATE PHOSPHATASE"/>
    <property type="match status" value="1"/>
</dbReference>
<name>A0A0C6FVP1_9HYPH</name>
<dbReference type="STRING" id="270351.Maq22A_c20945"/>
<accession>A0A0C6FVP1</accession>
<evidence type="ECO:0000256" key="3">
    <source>
        <dbReference type="ARBA" id="ARBA00022723"/>
    </source>
</evidence>
<dbReference type="OrthoDB" id="9797743at2"/>
<keyword evidence="5" id="KW-0378">Hydrolase</keyword>
<proteinExistence type="inferred from homology"/>
<dbReference type="PATRIC" id="fig|270351.10.peg.4053"/>
<dbReference type="InterPro" id="IPR036412">
    <property type="entry name" value="HAD-like_sf"/>
</dbReference>
<gene>
    <name evidence="5" type="ORF">Maq22A_c20945</name>
</gene>
<dbReference type="CDD" id="cd07526">
    <property type="entry name" value="HAD_BPGM_like"/>
    <property type="match status" value="1"/>
</dbReference>
<dbReference type="InterPro" id="IPR006439">
    <property type="entry name" value="HAD-SF_hydro_IA"/>
</dbReference>
<dbReference type="SFLD" id="SFLDS00003">
    <property type="entry name" value="Haloacid_Dehalogenase"/>
    <property type="match status" value="1"/>
</dbReference>
<dbReference type="AlphaFoldDB" id="A0A0C6FVP1"/>
<evidence type="ECO:0000256" key="4">
    <source>
        <dbReference type="ARBA" id="ARBA00022842"/>
    </source>
</evidence>
<reference evidence="6" key="2">
    <citation type="submission" date="2015-01" db="EMBL/GenBank/DDBJ databases">
        <title>Complete genome sequence of Methylobacterium aquaticum strain 22A.</title>
        <authorList>
            <person name="Tani A."/>
            <person name="Ogura Y."/>
            <person name="Hayashi T."/>
        </authorList>
    </citation>
    <scope>NUCLEOTIDE SEQUENCE [LARGE SCALE GENOMIC DNA]</scope>
    <source>
        <strain evidence="6">MA-22A</strain>
    </source>
</reference>
<dbReference type="RefSeq" id="WP_060848213.1">
    <property type="nucleotide sequence ID" value="NZ_AP014704.1"/>
</dbReference>
<dbReference type="SFLD" id="SFLDG01135">
    <property type="entry name" value="C1.5.6:_HAD__Beta-PGM__Phospha"/>
    <property type="match status" value="1"/>
</dbReference>
<dbReference type="SUPFAM" id="SSF56784">
    <property type="entry name" value="HAD-like"/>
    <property type="match status" value="1"/>
</dbReference>
<dbReference type="Gene3D" id="1.10.150.240">
    <property type="entry name" value="Putative phosphatase, domain 2"/>
    <property type="match status" value="1"/>
</dbReference>
<dbReference type="NCBIfam" id="TIGR01549">
    <property type="entry name" value="HAD-SF-IA-v1"/>
    <property type="match status" value="1"/>
</dbReference>
<evidence type="ECO:0000313" key="5">
    <source>
        <dbReference type="EMBL" id="BAQ47225.1"/>
    </source>
</evidence>
<dbReference type="PANTHER" id="PTHR46193">
    <property type="entry name" value="6-PHOSPHOGLUCONATE PHOSPHATASE"/>
    <property type="match status" value="1"/>
</dbReference>
<comment type="cofactor">
    <cofactor evidence="1">
        <name>Mg(2+)</name>
        <dbReference type="ChEBI" id="CHEBI:18420"/>
    </cofactor>
</comment>
<dbReference type="InterPro" id="IPR023198">
    <property type="entry name" value="PGP-like_dom2"/>
</dbReference>
<sequence length="231" mass="24524">MSGRTGGRPELVIFDCDGVLIDSEPISLARLTENLQRIGVPIDLATVARRFTGTSMTSIMAHIATDYGVPTPEGFVDAVRADTLRAFDAELQAIADVAAVLETMPDRRCVASSSDPQRLRHALTLTGLLRHFDGHVFSATMVSRGKPFPDLFLYAAAQMGVAPEACVVIEDSVPGVAAARAAGIPALGFCGGGHWSHDRAGADLLAAGAVRVFDEFADLPHLLGTWDRVSR</sequence>
<keyword evidence="3" id="KW-0479">Metal-binding</keyword>
<evidence type="ECO:0000256" key="2">
    <source>
        <dbReference type="ARBA" id="ARBA00006171"/>
    </source>
</evidence>
<organism evidence="5 6">
    <name type="scientific">Methylobacterium aquaticum</name>
    <dbReference type="NCBI Taxonomy" id="270351"/>
    <lineage>
        <taxon>Bacteria</taxon>
        <taxon>Pseudomonadati</taxon>
        <taxon>Pseudomonadota</taxon>
        <taxon>Alphaproteobacteria</taxon>
        <taxon>Hyphomicrobiales</taxon>
        <taxon>Methylobacteriaceae</taxon>
        <taxon>Methylobacterium</taxon>
    </lineage>
</organism>
<dbReference type="Pfam" id="PF00702">
    <property type="entry name" value="Hydrolase"/>
    <property type="match status" value="1"/>
</dbReference>
<dbReference type="SFLD" id="SFLDG01129">
    <property type="entry name" value="C1.5:_HAD__Beta-PGM__Phosphata"/>
    <property type="match status" value="1"/>
</dbReference>
<dbReference type="NCBIfam" id="TIGR01509">
    <property type="entry name" value="HAD-SF-IA-v3"/>
    <property type="match status" value="1"/>
</dbReference>
<evidence type="ECO:0000313" key="6">
    <source>
        <dbReference type="Proteomes" id="UP000061432"/>
    </source>
</evidence>
<dbReference type="KEGG" id="maqu:Maq22A_c20945"/>
<keyword evidence="4" id="KW-0460">Magnesium</keyword>
<protein>
    <submittedName>
        <fullName evidence="5">Hydrolase</fullName>
    </submittedName>
</protein>
<reference evidence="5 6" key="1">
    <citation type="journal article" date="2015" name="Genome Announc.">
        <title>Complete Genome Sequence of Methylobacterium aquaticum Strain 22A, Isolated from Racomitrium japonicum Moss.</title>
        <authorList>
            <person name="Tani A."/>
            <person name="Ogura Y."/>
            <person name="Hayashi T."/>
            <person name="Kimbara K."/>
        </authorList>
    </citation>
    <scope>NUCLEOTIDE SEQUENCE [LARGE SCALE GENOMIC DNA]</scope>
    <source>
        <strain evidence="5 6">MA-22A</strain>
    </source>
</reference>
<dbReference type="InterPro" id="IPR023214">
    <property type="entry name" value="HAD_sf"/>
</dbReference>
<comment type="similarity">
    <text evidence="2">Belongs to the HAD-like hydrolase superfamily. CbbY/CbbZ/Gph/YieH family.</text>
</comment>
<dbReference type="Gene3D" id="3.40.50.1000">
    <property type="entry name" value="HAD superfamily/HAD-like"/>
    <property type="match status" value="1"/>
</dbReference>
<evidence type="ECO:0000256" key="1">
    <source>
        <dbReference type="ARBA" id="ARBA00001946"/>
    </source>
</evidence>
<dbReference type="EMBL" id="AP014704">
    <property type="protein sequence ID" value="BAQ47225.1"/>
    <property type="molecule type" value="Genomic_DNA"/>
</dbReference>
<dbReference type="InterPro" id="IPR051600">
    <property type="entry name" value="Beta-PGM-like"/>
</dbReference>